<reference evidence="5" key="2">
    <citation type="submission" date="2015-01" db="EMBL/GenBank/DDBJ databases">
        <title>Evolutionary Origins and Diversification of the Mycorrhizal Mutualists.</title>
        <authorList>
            <consortium name="DOE Joint Genome Institute"/>
            <consortium name="Mycorrhizal Genomics Consortium"/>
            <person name="Kohler A."/>
            <person name="Kuo A."/>
            <person name="Nagy L.G."/>
            <person name="Floudas D."/>
            <person name="Copeland A."/>
            <person name="Barry K.W."/>
            <person name="Cichocki N."/>
            <person name="Veneault-Fourrey C."/>
            <person name="LaButti K."/>
            <person name="Lindquist E.A."/>
            <person name="Lipzen A."/>
            <person name="Lundell T."/>
            <person name="Morin E."/>
            <person name="Murat C."/>
            <person name="Riley R."/>
            <person name="Ohm R."/>
            <person name="Sun H."/>
            <person name="Tunlid A."/>
            <person name="Henrissat B."/>
            <person name="Grigoriev I.V."/>
            <person name="Hibbett D.S."/>
            <person name="Martin F."/>
        </authorList>
    </citation>
    <scope>NUCLEOTIDE SEQUENCE [LARGE SCALE GENOMIC DNA]</scope>
    <source>
        <strain evidence="5">MAFF 305830</strain>
    </source>
</reference>
<feature type="domain" description="DUF6535" evidence="3">
    <location>
        <begin position="46"/>
        <end position="213"/>
    </location>
</feature>
<keyword evidence="2" id="KW-0472">Membrane</keyword>
<reference evidence="4 5" key="1">
    <citation type="submission" date="2014-04" db="EMBL/GenBank/DDBJ databases">
        <authorList>
            <consortium name="DOE Joint Genome Institute"/>
            <person name="Kuo A."/>
            <person name="Zuccaro A."/>
            <person name="Kohler A."/>
            <person name="Nagy L.G."/>
            <person name="Floudas D."/>
            <person name="Copeland A."/>
            <person name="Barry K.W."/>
            <person name="Cichocki N."/>
            <person name="Veneault-Fourrey C."/>
            <person name="LaButti K."/>
            <person name="Lindquist E.A."/>
            <person name="Lipzen A."/>
            <person name="Lundell T."/>
            <person name="Morin E."/>
            <person name="Murat C."/>
            <person name="Sun H."/>
            <person name="Tunlid A."/>
            <person name="Henrissat B."/>
            <person name="Grigoriev I.V."/>
            <person name="Hibbett D.S."/>
            <person name="Martin F."/>
            <person name="Nordberg H.P."/>
            <person name="Cantor M.N."/>
            <person name="Hua S.X."/>
        </authorList>
    </citation>
    <scope>NUCLEOTIDE SEQUENCE [LARGE SCALE GENOMIC DNA]</scope>
    <source>
        <strain evidence="4 5">MAFF 305830</strain>
    </source>
</reference>
<feature type="region of interest" description="Disordered" evidence="1">
    <location>
        <begin position="588"/>
        <end position="659"/>
    </location>
</feature>
<sequence length="659" mass="74195">MASEFKSLGSYLTDDSSRTGLDVFRHQDQTAPPPGWRDNKNQPTVWAYYSHRGQHYDKDLVEDANNIVEVLLIFAGLFAIVVTAFISHTFPMLRPDPNDILISIHQELRHPGTNSAPYEHYIPPTYVVRVNCFLFAGLFLCMLVAIFGLLVKQWTRSYERGFSNISSPHLRARIRHFRYKGAKKWRLAGIVGFLSLLMHLAIFVSAVGIIDLLVWTSPTVGYVACTVFIIGVAVYLATNLLPLFILNAPFHSPVSQFLAGAKQWVRYPIEAGSKYLRSRHQGEEGRLESNQEILEDHFGPSQGKESDENSIARSQIHLDLDIICHLLKTADNSTERWLLDLCFEKIPELTILGQQDASAFHSRQIIMEVYKFLAKGCIMVNKRGEDEVNPDRIPRARLLCNFMTWYLKLPRTIEQNERLKQTLYYGYDPTLLARLLAESDHAPSIITATTTLGHIDHLNDPRSSDGCPVCHRETVTVAIAWTEDDAGPRDQDKVQKVTSLLIKRTECILFADSIGNTSQSAARSECQPSLAALEKGFQRSNPTERDKRLWLNFIVDKEQVASESLKEIWFSPLRTTLNELQIKRAMSPFRPADNASSLTTLQPPRLNYPSPAAQGRGAGFPFHRQQTTSGSTPSGPPATSPSPSFLRPTFSPPPNHDSQ</sequence>
<protein>
    <recommendedName>
        <fullName evidence="3">DUF6535 domain-containing protein</fullName>
    </recommendedName>
</protein>
<feature type="transmembrane region" description="Helical" evidence="2">
    <location>
        <begin position="221"/>
        <end position="246"/>
    </location>
</feature>
<gene>
    <name evidence="4" type="ORF">M408DRAFT_322713</name>
</gene>
<dbReference type="InterPro" id="IPR045338">
    <property type="entry name" value="DUF6535"/>
</dbReference>
<evidence type="ECO:0000313" key="5">
    <source>
        <dbReference type="Proteomes" id="UP000054097"/>
    </source>
</evidence>
<proteinExistence type="predicted"/>
<feature type="transmembrane region" description="Helical" evidence="2">
    <location>
        <begin position="67"/>
        <end position="86"/>
    </location>
</feature>
<organism evidence="4 5">
    <name type="scientific">Serendipita vermifera MAFF 305830</name>
    <dbReference type="NCBI Taxonomy" id="933852"/>
    <lineage>
        <taxon>Eukaryota</taxon>
        <taxon>Fungi</taxon>
        <taxon>Dikarya</taxon>
        <taxon>Basidiomycota</taxon>
        <taxon>Agaricomycotina</taxon>
        <taxon>Agaricomycetes</taxon>
        <taxon>Sebacinales</taxon>
        <taxon>Serendipitaceae</taxon>
        <taxon>Serendipita</taxon>
    </lineage>
</organism>
<dbReference type="EMBL" id="KN824351">
    <property type="protein sequence ID" value="KIM22650.1"/>
    <property type="molecule type" value="Genomic_DNA"/>
</dbReference>
<keyword evidence="5" id="KW-1185">Reference proteome</keyword>
<keyword evidence="2" id="KW-1133">Transmembrane helix</keyword>
<evidence type="ECO:0000256" key="2">
    <source>
        <dbReference type="SAM" id="Phobius"/>
    </source>
</evidence>
<dbReference type="OrthoDB" id="3235960at2759"/>
<dbReference type="AlphaFoldDB" id="A0A0C3ADE8"/>
<dbReference type="Pfam" id="PF20153">
    <property type="entry name" value="DUF6535"/>
    <property type="match status" value="1"/>
</dbReference>
<name>A0A0C3ADE8_SERVB</name>
<feature type="transmembrane region" description="Helical" evidence="2">
    <location>
        <begin position="187"/>
        <end position="215"/>
    </location>
</feature>
<evidence type="ECO:0000256" key="1">
    <source>
        <dbReference type="SAM" id="MobiDB-lite"/>
    </source>
</evidence>
<evidence type="ECO:0000259" key="3">
    <source>
        <dbReference type="Pfam" id="PF20153"/>
    </source>
</evidence>
<feature type="compositionally biased region" description="Pro residues" evidence="1">
    <location>
        <begin position="650"/>
        <end position="659"/>
    </location>
</feature>
<accession>A0A0C3ADE8</accession>
<feature type="transmembrane region" description="Helical" evidence="2">
    <location>
        <begin position="126"/>
        <end position="151"/>
    </location>
</feature>
<dbReference type="Proteomes" id="UP000054097">
    <property type="component" value="Unassembled WGS sequence"/>
</dbReference>
<keyword evidence="2" id="KW-0812">Transmembrane</keyword>
<evidence type="ECO:0000313" key="4">
    <source>
        <dbReference type="EMBL" id="KIM22650.1"/>
    </source>
</evidence>
<dbReference type="HOGENOM" id="CLU_416286_0_0_1"/>